<dbReference type="PANTHER" id="PTHR41286:SF1">
    <property type="entry name" value="HNH NUCLEASE YAJD-RELATED"/>
    <property type="match status" value="1"/>
</dbReference>
<evidence type="ECO:0000259" key="5">
    <source>
        <dbReference type="SMART" id="SM00507"/>
    </source>
</evidence>
<dbReference type="PANTHER" id="PTHR41286">
    <property type="entry name" value="HNH NUCLEASE YAJD-RELATED"/>
    <property type="match status" value="1"/>
</dbReference>
<evidence type="ECO:0000256" key="2">
    <source>
        <dbReference type="ARBA" id="ARBA00022801"/>
    </source>
</evidence>
<sequence length="142" mass="17231">MALKKICPKCGCLISIAEKYCEKCREKYLEEKKQDNKFYDKYYRDKRSTKFYHSKSWLIVREQVRRRDNGLCKLCLRNKKIRSMDMVHHIEELREKYNKRLGKDNLICLCNKCHNAVHAEYSNGNKASMQEELRRLIDRRGY</sequence>
<dbReference type="CDD" id="cd00085">
    <property type="entry name" value="HNHc"/>
    <property type="match status" value="1"/>
</dbReference>
<dbReference type="RefSeq" id="WP_129010783.1">
    <property type="nucleotide sequence ID" value="NZ_QMAU01000027.1"/>
</dbReference>
<proteinExistence type="inferred from homology"/>
<dbReference type="SMART" id="SM00507">
    <property type="entry name" value="HNHc"/>
    <property type="match status" value="1"/>
</dbReference>
<evidence type="ECO:0000313" key="7">
    <source>
        <dbReference type="Proteomes" id="UP000290273"/>
    </source>
</evidence>
<organism evidence="6 7">
    <name type="scientific">Clostridium tetani</name>
    <dbReference type="NCBI Taxonomy" id="1513"/>
    <lineage>
        <taxon>Bacteria</taxon>
        <taxon>Bacillati</taxon>
        <taxon>Bacillota</taxon>
        <taxon>Clostridia</taxon>
        <taxon>Eubacteriales</taxon>
        <taxon>Clostridiaceae</taxon>
        <taxon>Clostridium</taxon>
    </lineage>
</organism>
<evidence type="ECO:0000256" key="1">
    <source>
        <dbReference type="ARBA" id="ARBA00022722"/>
    </source>
</evidence>
<reference evidence="6 7" key="1">
    <citation type="submission" date="2018-06" db="EMBL/GenBank/DDBJ databases">
        <title>Genome conservation of Clostridium tetani.</title>
        <authorList>
            <person name="Bruggemann H."/>
            <person name="Popoff M.R."/>
        </authorList>
    </citation>
    <scope>NUCLEOTIDE SEQUENCE [LARGE SCALE GENOMIC DNA]</scope>
    <source>
        <strain evidence="6 7">63.05</strain>
    </source>
</reference>
<gene>
    <name evidence="6" type="ORF">DP131_06515</name>
</gene>
<feature type="domain" description="HNH nuclease" evidence="5">
    <location>
        <begin position="59"/>
        <end position="115"/>
    </location>
</feature>
<keyword evidence="6" id="KW-0255">Endonuclease</keyword>
<keyword evidence="2" id="KW-0378">Hydrolase</keyword>
<dbReference type="EMBL" id="QMAU01000027">
    <property type="protein sequence ID" value="RXI56947.1"/>
    <property type="molecule type" value="Genomic_DNA"/>
</dbReference>
<protein>
    <recommendedName>
        <fullName evidence="4">Putative HNH nuclease YajD</fullName>
    </recommendedName>
</protein>
<comment type="similarity">
    <text evidence="3">Belongs to the HNH nuclease family.</text>
</comment>
<dbReference type="Pfam" id="PF01844">
    <property type="entry name" value="HNH"/>
    <property type="match status" value="1"/>
</dbReference>
<evidence type="ECO:0000256" key="4">
    <source>
        <dbReference type="ARBA" id="ARBA00040194"/>
    </source>
</evidence>
<evidence type="ECO:0000313" key="6">
    <source>
        <dbReference type="EMBL" id="RXI56947.1"/>
    </source>
</evidence>
<name>A0ABY0EPX7_CLOTA</name>
<dbReference type="GO" id="GO:0004519">
    <property type="term" value="F:endonuclease activity"/>
    <property type="evidence" value="ECO:0007669"/>
    <property type="project" value="UniProtKB-KW"/>
</dbReference>
<evidence type="ECO:0000256" key="3">
    <source>
        <dbReference type="ARBA" id="ARBA00038412"/>
    </source>
</evidence>
<dbReference type="InterPro" id="IPR003615">
    <property type="entry name" value="HNH_nuc"/>
</dbReference>
<keyword evidence="1" id="KW-0540">Nuclease</keyword>
<comment type="caution">
    <text evidence="6">The sequence shown here is derived from an EMBL/GenBank/DDBJ whole genome shotgun (WGS) entry which is preliminary data.</text>
</comment>
<dbReference type="Proteomes" id="UP000290273">
    <property type="component" value="Unassembled WGS sequence"/>
</dbReference>
<accession>A0ABY0EPX7</accession>
<dbReference type="InterPro" id="IPR002711">
    <property type="entry name" value="HNH"/>
</dbReference>